<dbReference type="AlphaFoldDB" id="A0A8S4BYJ4"/>
<feature type="non-terminal residue" evidence="1">
    <location>
        <position position="148"/>
    </location>
</feature>
<name>A0A8S4BYJ4_9TELE</name>
<protein>
    <submittedName>
        <fullName evidence="1">(Atlantic silverside) hypothetical protein</fullName>
    </submittedName>
</protein>
<evidence type="ECO:0000313" key="1">
    <source>
        <dbReference type="EMBL" id="CAG6015745.1"/>
    </source>
</evidence>
<feature type="non-terminal residue" evidence="1">
    <location>
        <position position="1"/>
    </location>
</feature>
<keyword evidence="2" id="KW-1185">Reference proteome</keyword>
<accession>A0A8S4BYJ4</accession>
<proteinExistence type="predicted"/>
<reference evidence="1" key="1">
    <citation type="submission" date="2021-05" db="EMBL/GenBank/DDBJ databases">
        <authorList>
            <person name="Tigano A."/>
        </authorList>
    </citation>
    <scope>NUCLEOTIDE SEQUENCE</scope>
</reference>
<gene>
    <name evidence="1" type="ORF">MMEN_LOCUS19787</name>
</gene>
<comment type="caution">
    <text evidence="1">The sequence shown here is derived from an EMBL/GenBank/DDBJ whole genome shotgun (WGS) entry which is preliminary data.</text>
</comment>
<dbReference type="EMBL" id="CAJRST010038888">
    <property type="protein sequence ID" value="CAG6015745.1"/>
    <property type="molecule type" value="Genomic_DNA"/>
</dbReference>
<organism evidence="1 2">
    <name type="scientific">Menidia menidia</name>
    <name type="common">Atlantic silverside</name>
    <dbReference type="NCBI Taxonomy" id="238744"/>
    <lineage>
        <taxon>Eukaryota</taxon>
        <taxon>Metazoa</taxon>
        <taxon>Chordata</taxon>
        <taxon>Craniata</taxon>
        <taxon>Vertebrata</taxon>
        <taxon>Euteleostomi</taxon>
        <taxon>Actinopterygii</taxon>
        <taxon>Neopterygii</taxon>
        <taxon>Teleostei</taxon>
        <taxon>Neoteleostei</taxon>
        <taxon>Acanthomorphata</taxon>
        <taxon>Ovalentaria</taxon>
        <taxon>Atherinomorphae</taxon>
        <taxon>Atheriniformes</taxon>
        <taxon>Atherinopsidae</taxon>
        <taxon>Menidiinae</taxon>
        <taxon>Menidia</taxon>
    </lineage>
</organism>
<evidence type="ECO:0000313" key="2">
    <source>
        <dbReference type="Proteomes" id="UP000677803"/>
    </source>
</evidence>
<dbReference type="Proteomes" id="UP000677803">
    <property type="component" value="Unassembled WGS sequence"/>
</dbReference>
<sequence length="148" mass="16179">PACACCCGLGTGITSPPSTFHCTGWGRSSDSHGSFCDRRCEPKPDASTEDGCCLLCSSSSLSGESGYRGCWGIIPVPPTGLDQPHPPLPPRLPLPLVRAPAGREPYWLECCLLRAWIFWLLNQENVLWHSSQRCGLSPVCVFMWSRSR</sequence>